<sequence>MEGVPDHLMVVLSGDTVVTITLKWITVYKVHLINFICYEYVPITIEFYNFPLPNFGRRYSNLILVRSLLMPRFINGVLLSHTYINGTTNSLPIVSYHMDPSPVNWYYHNIDLPNLDLLNPHLRKLHLPCLLPNLQQTSHLLILLRHYLNRLQIVYDADKPEVSVPGAGAVRDEVMSVLFPLCLTLLL</sequence>
<reference evidence="1 2" key="1">
    <citation type="journal article" date="2012" name="MBio">
        <title>Comparative genome analysis of three eukaryotic parasites with differing abilities to transform leukocytes reveals key mediators of Theileria-induced leukocyte transformation.</title>
        <authorList>
            <person name="Hayashida K."/>
            <person name="Hara Y."/>
            <person name="Abe T."/>
            <person name="Yamasaki C."/>
            <person name="Toyoda A."/>
            <person name="Kosuge T."/>
            <person name="Suzuki Y."/>
            <person name="Sato Y."/>
            <person name="Kawashima S."/>
            <person name="Katayama T."/>
            <person name="Wakaguri H."/>
            <person name="Inoue N."/>
            <person name="Homma K."/>
            <person name="Tada-Umezaki M."/>
            <person name="Yagi Y."/>
            <person name="Fujii Y."/>
            <person name="Habara T."/>
            <person name="Kanehisa M."/>
            <person name="Watanabe H."/>
            <person name="Ito K."/>
            <person name="Gojobori T."/>
            <person name="Sugawara H."/>
            <person name="Imanishi T."/>
            <person name="Weir W."/>
            <person name="Gardner M."/>
            <person name="Pain A."/>
            <person name="Shiels B."/>
            <person name="Hattori M."/>
            <person name="Nene V."/>
            <person name="Sugimoto C."/>
        </authorList>
    </citation>
    <scope>NUCLEOTIDE SEQUENCE [LARGE SCALE GENOMIC DNA]</scope>
    <source>
        <strain evidence="1 2">Shintoku</strain>
    </source>
</reference>
<gene>
    <name evidence="1" type="ORF">TOT_010000007</name>
</gene>
<dbReference type="VEuPathDB" id="PiroplasmaDB:TOT_010000007"/>
<dbReference type="EMBL" id="AP011946">
    <property type="protein sequence ID" value="BAM38538.1"/>
    <property type="molecule type" value="Genomic_DNA"/>
</dbReference>
<keyword evidence="2" id="KW-1185">Reference proteome</keyword>
<protein>
    <submittedName>
        <fullName evidence="1">Uncharacterized protein</fullName>
    </submittedName>
</protein>
<organism evidence="1 2">
    <name type="scientific">Theileria orientalis strain Shintoku</name>
    <dbReference type="NCBI Taxonomy" id="869250"/>
    <lineage>
        <taxon>Eukaryota</taxon>
        <taxon>Sar</taxon>
        <taxon>Alveolata</taxon>
        <taxon>Apicomplexa</taxon>
        <taxon>Aconoidasida</taxon>
        <taxon>Piroplasmida</taxon>
        <taxon>Theileriidae</taxon>
        <taxon>Theileria</taxon>
    </lineage>
</organism>
<accession>J7M810</accession>
<dbReference type="RefSeq" id="XP_009688839.1">
    <property type="nucleotide sequence ID" value="XM_009690544.1"/>
</dbReference>
<name>J7M810_THEOR</name>
<dbReference type="GeneID" id="20712982"/>
<dbReference type="AlphaFoldDB" id="J7M810"/>
<evidence type="ECO:0000313" key="2">
    <source>
        <dbReference type="Proteomes" id="UP000003786"/>
    </source>
</evidence>
<dbReference type="KEGG" id="tot:TOT_010000007"/>
<proteinExistence type="predicted"/>
<evidence type="ECO:0000313" key="1">
    <source>
        <dbReference type="EMBL" id="BAM38538.1"/>
    </source>
</evidence>
<dbReference type="Proteomes" id="UP000003786">
    <property type="component" value="Chromosome 1"/>
</dbReference>